<dbReference type="EMBL" id="LWBO01000012">
    <property type="protein sequence ID" value="OQP48828.1"/>
    <property type="molecule type" value="Genomic_DNA"/>
</dbReference>
<keyword evidence="2" id="KW-1185">Reference proteome</keyword>
<gene>
    <name evidence="1" type="ORF">A4D02_09000</name>
</gene>
<accession>A0ABX3NYT5</accession>
<evidence type="ECO:0000313" key="2">
    <source>
        <dbReference type="Proteomes" id="UP000192277"/>
    </source>
</evidence>
<reference evidence="1 2" key="1">
    <citation type="submission" date="2016-04" db="EMBL/GenBank/DDBJ databases">
        <authorList>
            <person name="Chen L."/>
            <person name="Zhuang W."/>
            <person name="Wang G."/>
        </authorList>
    </citation>
    <scope>NUCLEOTIDE SEQUENCE [LARGE SCALE GENOMIC DNA]</scope>
    <source>
        <strain evidence="2">GR20</strain>
    </source>
</reference>
<proteinExistence type="predicted"/>
<protein>
    <submittedName>
        <fullName evidence="1">Uncharacterized protein</fullName>
    </submittedName>
</protein>
<sequence length="80" mass="9191">MVIGECVCRTIGERQQAVGSGLPIAIGIQWWEGKRQKAKGKGCDAAEFRLYARYSQFTHNTLYQPYQRYQPAPFYQLLTC</sequence>
<organism evidence="1 2">
    <name type="scientific">Niastella koreensis</name>
    <dbReference type="NCBI Taxonomy" id="354356"/>
    <lineage>
        <taxon>Bacteria</taxon>
        <taxon>Pseudomonadati</taxon>
        <taxon>Bacteroidota</taxon>
        <taxon>Chitinophagia</taxon>
        <taxon>Chitinophagales</taxon>
        <taxon>Chitinophagaceae</taxon>
        <taxon>Niastella</taxon>
    </lineage>
</organism>
<comment type="caution">
    <text evidence="1">The sequence shown here is derived from an EMBL/GenBank/DDBJ whole genome shotgun (WGS) entry which is preliminary data.</text>
</comment>
<name>A0ABX3NYT5_9BACT</name>
<dbReference type="Proteomes" id="UP000192277">
    <property type="component" value="Unassembled WGS sequence"/>
</dbReference>
<evidence type="ECO:0000313" key="1">
    <source>
        <dbReference type="EMBL" id="OQP48828.1"/>
    </source>
</evidence>